<sequence>MNIKRSVYTVQTRENMKTVILAILLLVVVSQGEALWCRCEGQGKECPLHVEKCKAGEVCGEVFIDDGSSQYYMGCMTKEECNAHVFTDISRARCCDWDWCTW</sequence>
<evidence type="ECO:0000313" key="2">
    <source>
        <dbReference type="EMBL" id="KAK9523777.1"/>
    </source>
</evidence>
<comment type="caution">
    <text evidence="2">The sequence shown here is derived from an EMBL/GenBank/DDBJ whole genome shotgun (WGS) entry which is preliminary data.</text>
</comment>
<organism evidence="2 3">
    <name type="scientific">Zoarces viviparus</name>
    <name type="common">Viviparous eelpout</name>
    <name type="synonym">Blennius viviparus</name>
    <dbReference type="NCBI Taxonomy" id="48416"/>
    <lineage>
        <taxon>Eukaryota</taxon>
        <taxon>Metazoa</taxon>
        <taxon>Chordata</taxon>
        <taxon>Craniata</taxon>
        <taxon>Vertebrata</taxon>
        <taxon>Euteleostomi</taxon>
        <taxon>Actinopterygii</taxon>
        <taxon>Neopterygii</taxon>
        <taxon>Teleostei</taxon>
        <taxon>Neoteleostei</taxon>
        <taxon>Acanthomorphata</taxon>
        <taxon>Eupercaria</taxon>
        <taxon>Perciformes</taxon>
        <taxon>Cottioidei</taxon>
        <taxon>Zoarcales</taxon>
        <taxon>Zoarcidae</taxon>
        <taxon>Zoarcinae</taxon>
        <taxon>Zoarces</taxon>
    </lineage>
</organism>
<dbReference type="EMBL" id="JBCEZU010000156">
    <property type="protein sequence ID" value="KAK9523777.1"/>
    <property type="molecule type" value="Genomic_DNA"/>
</dbReference>
<evidence type="ECO:0000313" key="3">
    <source>
        <dbReference type="Proteomes" id="UP001488805"/>
    </source>
</evidence>
<keyword evidence="3" id="KW-1185">Reference proteome</keyword>
<reference evidence="2 3" key="1">
    <citation type="journal article" date="2024" name="Genome Biol. Evol.">
        <title>Chromosome-level genome assembly of the viviparous eelpout Zoarces viviparus.</title>
        <authorList>
            <person name="Fuhrmann N."/>
            <person name="Brasseur M.V."/>
            <person name="Bakowski C.E."/>
            <person name="Podsiadlowski L."/>
            <person name="Prost S."/>
            <person name="Krehenwinkel H."/>
            <person name="Mayer C."/>
        </authorList>
    </citation>
    <scope>NUCLEOTIDE SEQUENCE [LARGE SCALE GENOMIC DNA]</scope>
    <source>
        <strain evidence="2">NO-MEL_2022_Ind0_liver</strain>
    </source>
</reference>
<feature type="chain" id="PRO_5043362678" evidence="1">
    <location>
        <begin position="35"/>
        <end position="102"/>
    </location>
</feature>
<evidence type="ECO:0000256" key="1">
    <source>
        <dbReference type="SAM" id="SignalP"/>
    </source>
</evidence>
<accession>A0AAW1ENP5</accession>
<protein>
    <submittedName>
        <fullName evidence="2">Uncharacterized protein</fullName>
    </submittedName>
</protein>
<dbReference type="AlphaFoldDB" id="A0AAW1ENP5"/>
<name>A0AAW1ENP5_ZOAVI</name>
<keyword evidence="1" id="KW-0732">Signal</keyword>
<feature type="signal peptide" evidence="1">
    <location>
        <begin position="1"/>
        <end position="34"/>
    </location>
</feature>
<proteinExistence type="predicted"/>
<gene>
    <name evidence="2" type="ORF">VZT92_017674</name>
</gene>
<dbReference type="Proteomes" id="UP001488805">
    <property type="component" value="Unassembled WGS sequence"/>
</dbReference>